<evidence type="ECO:0000313" key="6">
    <source>
        <dbReference type="Proteomes" id="UP000607796"/>
    </source>
</evidence>
<keyword evidence="2" id="KW-0238">DNA-binding</keyword>
<sequence length="244" mass="27060">MGCQYSANASVLALTDLLPDVPALPPASESPTAIAQWVADVLRDRIVKGVYPPGSRLVERRISAELDLSRTPVREALKLLHQDGLIEISRNKGAQVVRCSAEEARQLFEVIASLESLAAERLARTLTPELLDEIEEMHARMMTYYKIGNQTDYFDTNSEIHDFVVAACGNPVIHDAHKRLIARARYGRFVAIHNPDRLAQSVAEHEALMEALRSGDEVAAARVWRQHLQHTGESFAAMLEAETA</sequence>
<gene>
    <name evidence="5" type="ORF">IQ782_09985</name>
</gene>
<proteinExistence type="predicted"/>
<dbReference type="InterPro" id="IPR036388">
    <property type="entry name" value="WH-like_DNA-bd_sf"/>
</dbReference>
<keyword evidence="1" id="KW-0805">Transcription regulation</keyword>
<dbReference type="PANTHER" id="PTHR43537:SF50">
    <property type="entry name" value="TRANSCRIPTIONAL REGULATORY PROTEIN"/>
    <property type="match status" value="1"/>
</dbReference>
<dbReference type="SMART" id="SM00345">
    <property type="entry name" value="HTH_GNTR"/>
    <property type="match status" value="1"/>
</dbReference>
<protein>
    <submittedName>
        <fullName evidence="5">GntR family transcriptional regulator</fullName>
    </submittedName>
</protein>
<keyword evidence="3" id="KW-0804">Transcription</keyword>
<evidence type="ECO:0000256" key="2">
    <source>
        <dbReference type="ARBA" id="ARBA00023125"/>
    </source>
</evidence>
<dbReference type="PANTHER" id="PTHR43537">
    <property type="entry name" value="TRANSCRIPTIONAL REGULATOR, GNTR FAMILY"/>
    <property type="match status" value="1"/>
</dbReference>
<dbReference type="InterPro" id="IPR011711">
    <property type="entry name" value="GntR_C"/>
</dbReference>
<dbReference type="Pfam" id="PF00392">
    <property type="entry name" value="GntR"/>
    <property type="match status" value="1"/>
</dbReference>
<dbReference type="Pfam" id="PF07729">
    <property type="entry name" value="FCD"/>
    <property type="match status" value="1"/>
</dbReference>
<dbReference type="CDD" id="cd07377">
    <property type="entry name" value="WHTH_GntR"/>
    <property type="match status" value="1"/>
</dbReference>
<dbReference type="SMART" id="SM00895">
    <property type="entry name" value="FCD"/>
    <property type="match status" value="1"/>
</dbReference>
<comment type="caution">
    <text evidence="5">The sequence shown here is derived from an EMBL/GenBank/DDBJ whole genome shotgun (WGS) entry which is preliminary data.</text>
</comment>
<dbReference type="Gene3D" id="1.20.120.530">
    <property type="entry name" value="GntR ligand-binding domain-like"/>
    <property type="match status" value="1"/>
</dbReference>
<reference evidence="5 6" key="1">
    <citation type="journal article" date="2021" name="Int. J. Syst. Evol. Microbiol.">
        <title>Salipiger mangrovisoli sp. nov., isolated from mangrove soil and the proposal for the reclassification of Paraphaeobacter pallidus as Salipiger pallidus comb. nov.</title>
        <authorList>
            <person name="Du J."/>
            <person name="Liu Y."/>
            <person name="Pei T."/>
            <person name="Deng M.R."/>
            <person name="Zhu H."/>
        </authorList>
    </citation>
    <scope>NUCLEOTIDE SEQUENCE [LARGE SCALE GENOMIC DNA]</scope>
    <source>
        <strain evidence="5 6">6D45A</strain>
    </source>
</reference>
<name>A0ABR9X0V3_9RHOB</name>
<keyword evidence="6" id="KW-1185">Reference proteome</keyword>
<evidence type="ECO:0000256" key="3">
    <source>
        <dbReference type="ARBA" id="ARBA00023163"/>
    </source>
</evidence>
<dbReference type="Proteomes" id="UP000607796">
    <property type="component" value="Unassembled WGS sequence"/>
</dbReference>
<feature type="domain" description="HTH gntR-type" evidence="4">
    <location>
        <begin position="32"/>
        <end position="99"/>
    </location>
</feature>
<dbReference type="Gene3D" id="1.10.10.10">
    <property type="entry name" value="Winged helix-like DNA-binding domain superfamily/Winged helix DNA-binding domain"/>
    <property type="match status" value="1"/>
</dbReference>
<dbReference type="PROSITE" id="PS50949">
    <property type="entry name" value="HTH_GNTR"/>
    <property type="match status" value="1"/>
</dbReference>
<evidence type="ECO:0000256" key="1">
    <source>
        <dbReference type="ARBA" id="ARBA00023015"/>
    </source>
</evidence>
<dbReference type="InterPro" id="IPR008920">
    <property type="entry name" value="TF_FadR/GntR_C"/>
</dbReference>
<dbReference type="EMBL" id="JADFFK010000006">
    <property type="protein sequence ID" value="MBE9637169.1"/>
    <property type="molecule type" value="Genomic_DNA"/>
</dbReference>
<accession>A0ABR9X0V3</accession>
<dbReference type="SUPFAM" id="SSF46785">
    <property type="entry name" value="Winged helix' DNA-binding domain"/>
    <property type="match status" value="1"/>
</dbReference>
<dbReference type="InterPro" id="IPR036390">
    <property type="entry name" value="WH_DNA-bd_sf"/>
</dbReference>
<evidence type="ECO:0000259" key="4">
    <source>
        <dbReference type="PROSITE" id="PS50949"/>
    </source>
</evidence>
<organism evidence="5 6">
    <name type="scientific">Salipiger mangrovisoli</name>
    <dbReference type="NCBI Taxonomy" id="2865933"/>
    <lineage>
        <taxon>Bacteria</taxon>
        <taxon>Pseudomonadati</taxon>
        <taxon>Pseudomonadota</taxon>
        <taxon>Alphaproteobacteria</taxon>
        <taxon>Rhodobacterales</taxon>
        <taxon>Roseobacteraceae</taxon>
        <taxon>Salipiger</taxon>
    </lineage>
</organism>
<dbReference type="InterPro" id="IPR000524">
    <property type="entry name" value="Tscrpt_reg_HTH_GntR"/>
</dbReference>
<dbReference type="SUPFAM" id="SSF48008">
    <property type="entry name" value="GntR ligand-binding domain-like"/>
    <property type="match status" value="1"/>
</dbReference>
<evidence type="ECO:0000313" key="5">
    <source>
        <dbReference type="EMBL" id="MBE9637169.1"/>
    </source>
</evidence>